<evidence type="ECO:0000256" key="4">
    <source>
        <dbReference type="ARBA" id="ARBA00022771"/>
    </source>
</evidence>
<dbReference type="PANTHER" id="PTHR23308">
    <property type="entry name" value="NUCLEAR INHIBITOR OF PROTEIN PHOSPHATASE-1"/>
    <property type="match status" value="1"/>
</dbReference>
<accession>A0A1R2AQS5</accession>
<feature type="domain" description="RING-type" evidence="8">
    <location>
        <begin position="309"/>
        <end position="343"/>
    </location>
</feature>
<dbReference type="InterPro" id="IPR008984">
    <property type="entry name" value="SMAD_FHA_dom_sf"/>
</dbReference>
<dbReference type="SMART" id="SM00454">
    <property type="entry name" value="SAM"/>
    <property type="match status" value="1"/>
</dbReference>
<evidence type="ECO:0000256" key="2">
    <source>
        <dbReference type="ARBA" id="ARBA00017908"/>
    </source>
</evidence>
<evidence type="ECO:0000256" key="5">
    <source>
        <dbReference type="ARBA" id="ARBA00022833"/>
    </source>
</evidence>
<gene>
    <name evidence="10" type="ORF">SteCoe_36136</name>
</gene>
<dbReference type="GO" id="GO:0008270">
    <property type="term" value="F:zinc ion binding"/>
    <property type="evidence" value="ECO:0007669"/>
    <property type="project" value="UniProtKB-KW"/>
</dbReference>
<dbReference type="Pfam" id="PF00536">
    <property type="entry name" value="SAM_1"/>
    <property type="match status" value="1"/>
</dbReference>
<dbReference type="InterPro" id="IPR013761">
    <property type="entry name" value="SAM/pointed_sf"/>
</dbReference>
<reference evidence="10 11" key="1">
    <citation type="submission" date="2016-11" db="EMBL/GenBank/DDBJ databases">
        <title>The macronuclear genome of Stentor coeruleus: a giant cell with tiny introns.</title>
        <authorList>
            <person name="Slabodnick M."/>
            <person name="Ruby J.G."/>
            <person name="Reiff S.B."/>
            <person name="Swart E.C."/>
            <person name="Gosai S."/>
            <person name="Prabakaran S."/>
            <person name="Witkowska E."/>
            <person name="Larue G.E."/>
            <person name="Fisher S."/>
            <person name="Freeman R.M."/>
            <person name="Gunawardena J."/>
            <person name="Chu W."/>
            <person name="Stover N.A."/>
            <person name="Gregory B.D."/>
            <person name="Nowacki M."/>
            <person name="Derisi J."/>
            <person name="Roy S.W."/>
            <person name="Marshall W.F."/>
            <person name="Sood P."/>
        </authorList>
    </citation>
    <scope>NUCLEOTIDE SEQUENCE [LARGE SCALE GENOMIC DNA]</scope>
    <source>
        <strain evidence="10">WM001</strain>
    </source>
</reference>
<evidence type="ECO:0000259" key="7">
    <source>
        <dbReference type="PROSITE" id="PS50006"/>
    </source>
</evidence>
<dbReference type="InterPro" id="IPR017907">
    <property type="entry name" value="Znf_RING_CS"/>
</dbReference>
<dbReference type="SMART" id="SM00240">
    <property type="entry name" value="FHA"/>
    <property type="match status" value="2"/>
</dbReference>
<dbReference type="InterPro" id="IPR013083">
    <property type="entry name" value="Znf_RING/FYVE/PHD"/>
</dbReference>
<dbReference type="CDD" id="cd00060">
    <property type="entry name" value="FHA"/>
    <property type="match status" value="2"/>
</dbReference>
<dbReference type="Pfam" id="PF00498">
    <property type="entry name" value="FHA"/>
    <property type="match status" value="2"/>
</dbReference>
<protein>
    <recommendedName>
        <fullName evidence="2">E3 ubiquitin-protein ligase CHFR</fullName>
    </recommendedName>
</protein>
<evidence type="ECO:0000313" key="10">
    <source>
        <dbReference type="EMBL" id="OMJ66872.1"/>
    </source>
</evidence>
<dbReference type="InterPro" id="IPR050923">
    <property type="entry name" value="Cell_Proc_Reg/RNA_Proc"/>
</dbReference>
<feature type="domain" description="SAM" evidence="9">
    <location>
        <begin position="9"/>
        <end position="73"/>
    </location>
</feature>
<keyword evidence="5" id="KW-0862">Zinc</keyword>
<dbReference type="SUPFAM" id="SSF57850">
    <property type="entry name" value="RING/U-box"/>
    <property type="match status" value="1"/>
</dbReference>
<dbReference type="Gene3D" id="3.30.40.10">
    <property type="entry name" value="Zinc/RING finger domain, C3HC4 (zinc finger)"/>
    <property type="match status" value="1"/>
</dbReference>
<feature type="domain" description="FHA" evidence="7">
    <location>
        <begin position="112"/>
        <end position="159"/>
    </location>
</feature>
<evidence type="ECO:0000259" key="8">
    <source>
        <dbReference type="PROSITE" id="PS50089"/>
    </source>
</evidence>
<name>A0A1R2AQS5_9CILI</name>
<dbReference type="InterPro" id="IPR000253">
    <property type="entry name" value="FHA_dom"/>
</dbReference>
<dbReference type="PROSITE" id="PS50089">
    <property type="entry name" value="ZF_RING_2"/>
    <property type="match status" value="1"/>
</dbReference>
<keyword evidence="3" id="KW-0479">Metal-binding</keyword>
<dbReference type="Gene3D" id="1.10.150.50">
    <property type="entry name" value="Transcription Factor, Ets-1"/>
    <property type="match status" value="1"/>
</dbReference>
<dbReference type="PROSITE" id="PS50105">
    <property type="entry name" value="SAM_DOMAIN"/>
    <property type="match status" value="1"/>
</dbReference>
<dbReference type="Proteomes" id="UP000187209">
    <property type="component" value="Unassembled WGS sequence"/>
</dbReference>
<feature type="domain" description="FHA" evidence="7">
    <location>
        <begin position="217"/>
        <end position="261"/>
    </location>
</feature>
<comment type="similarity">
    <text evidence="1">Belongs to the CHFR family.</text>
</comment>
<dbReference type="EMBL" id="MPUH01001614">
    <property type="protein sequence ID" value="OMJ66872.1"/>
    <property type="molecule type" value="Genomic_DNA"/>
</dbReference>
<evidence type="ECO:0000256" key="6">
    <source>
        <dbReference type="PROSITE-ProRule" id="PRU00175"/>
    </source>
</evidence>
<dbReference type="Gene3D" id="2.60.200.20">
    <property type="match status" value="2"/>
</dbReference>
<evidence type="ECO:0000313" key="11">
    <source>
        <dbReference type="Proteomes" id="UP000187209"/>
    </source>
</evidence>
<dbReference type="Pfam" id="PF13920">
    <property type="entry name" value="zf-C3HC4_3"/>
    <property type="match status" value="1"/>
</dbReference>
<evidence type="ECO:0000259" key="9">
    <source>
        <dbReference type="PROSITE" id="PS50105"/>
    </source>
</evidence>
<dbReference type="OrthoDB" id="5855668at2759"/>
<keyword evidence="11" id="KW-1185">Reference proteome</keyword>
<dbReference type="InterPro" id="IPR001841">
    <property type="entry name" value="Znf_RING"/>
</dbReference>
<evidence type="ECO:0000256" key="3">
    <source>
        <dbReference type="ARBA" id="ARBA00022723"/>
    </source>
</evidence>
<keyword evidence="4 6" id="KW-0863">Zinc-finger</keyword>
<dbReference type="SUPFAM" id="SSF49879">
    <property type="entry name" value="SMAD/FHA domain"/>
    <property type="match status" value="2"/>
</dbReference>
<dbReference type="SUPFAM" id="SSF47769">
    <property type="entry name" value="SAM/Pointed domain"/>
    <property type="match status" value="1"/>
</dbReference>
<dbReference type="PROSITE" id="PS00518">
    <property type="entry name" value="ZF_RING_1"/>
    <property type="match status" value="1"/>
</dbReference>
<comment type="caution">
    <text evidence="10">The sequence shown here is derived from an EMBL/GenBank/DDBJ whole genome shotgun (WGS) entry which is preliminary data.</text>
</comment>
<proteinExistence type="inferred from homology"/>
<organism evidence="10 11">
    <name type="scientific">Stentor coeruleus</name>
    <dbReference type="NCBI Taxonomy" id="5963"/>
    <lineage>
        <taxon>Eukaryota</taxon>
        <taxon>Sar</taxon>
        <taxon>Alveolata</taxon>
        <taxon>Ciliophora</taxon>
        <taxon>Postciliodesmatophora</taxon>
        <taxon>Heterotrichea</taxon>
        <taxon>Heterotrichida</taxon>
        <taxon>Stentoridae</taxon>
        <taxon>Stentor</taxon>
    </lineage>
</organism>
<dbReference type="InterPro" id="IPR001660">
    <property type="entry name" value="SAM"/>
</dbReference>
<dbReference type="SMART" id="SM00184">
    <property type="entry name" value="RING"/>
    <property type="match status" value="1"/>
</dbReference>
<evidence type="ECO:0000256" key="1">
    <source>
        <dbReference type="ARBA" id="ARBA00005797"/>
    </source>
</evidence>
<dbReference type="AlphaFoldDB" id="A0A1R2AQS5"/>
<dbReference type="PROSITE" id="PS50006">
    <property type="entry name" value="FHA_DOMAIN"/>
    <property type="match status" value="2"/>
</dbReference>
<sequence>MESCSASKWTIDQVSDWLRSLELPQYRAKFEELGIDGGLLLQITENDLINDLQISIRLHRHKLLESLKKLKEEQPKNESEFSDSDCDWSSMLLKAIEGQCKYKVFEITHTGATIGRNSGSNNYVINESFVSRKHCEIKYNAGTNQFLIRDVGSTTGTFIMISKKQQLEQNFMFQMGLSEFRVTNIKYTPFGIPFEVTITGYEGPARDTEYILDKNGGTFGRDIENPITIPDDSQLSAKHGRIFFENNGFYVEDTGSTNKTWRRISPEGELSKEFPIYIDDFIKIGSTILQVTFPEECEDKENIALPTECKVCLVAEPNTLCYPCGHLFCSDCLKIITKCPTCSKEISDKVKVFK</sequence>